<gene>
    <name evidence="4" type="ORF">IC608_08640</name>
</gene>
<evidence type="ECO:0000256" key="3">
    <source>
        <dbReference type="ARBA" id="ARBA00023002"/>
    </source>
</evidence>
<dbReference type="PROSITE" id="PS51014">
    <property type="entry name" value="COBK_CBIJ"/>
    <property type="match status" value="1"/>
</dbReference>
<dbReference type="NCBIfam" id="TIGR00715">
    <property type="entry name" value="precor6x_red"/>
    <property type="match status" value="1"/>
</dbReference>
<reference evidence="4" key="1">
    <citation type="submission" date="2020-09" db="EMBL/GenBank/DDBJ databases">
        <title>Genome seq and assembly of Devosia sp.</title>
        <authorList>
            <person name="Chhetri G."/>
        </authorList>
    </citation>
    <scope>NUCLEOTIDE SEQUENCE</scope>
    <source>
        <strain evidence="4">PTR5</strain>
    </source>
</reference>
<accession>A0A927FWZ0</accession>
<evidence type="ECO:0000256" key="2">
    <source>
        <dbReference type="ARBA" id="ARBA00022573"/>
    </source>
</evidence>
<evidence type="ECO:0000256" key="1">
    <source>
        <dbReference type="ARBA" id="ARBA00004953"/>
    </source>
</evidence>
<keyword evidence="2" id="KW-0169">Cobalamin biosynthesis</keyword>
<dbReference type="NCBIfam" id="NF005968">
    <property type="entry name" value="PRK08057.1-2"/>
    <property type="match status" value="1"/>
</dbReference>
<dbReference type="GO" id="GO:0009236">
    <property type="term" value="P:cobalamin biosynthetic process"/>
    <property type="evidence" value="ECO:0007669"/>
    <property type="project" value="UniProtKB-KW"/>
</dbReference>
<dbReference type="AlphaFoldDB" id="A0A927FWZ0"/>
<keyword evidence="5" id="KW-1185">Reference proteome</keyword>
<sequence length="249" mass="25892">MVTRQAGQPKSILILGGTAEARSLAAGLIGLGFDVTSSLAGRTQAPIHPPGAVRVGGFGGAAGLARYLQENSFTHLVDATHPYAAAISRNAIEAAQSTGVPLLRLMRPPWTPARDAVWLDVAGADEAATALPAGASVLLTTGHADLQTYLQRSDCRFVIRVIEKPVLTLPDHARLLVSRPPYDLAKELALMRDCAITHLVAKNSGGGQTAAKLEAANALGVTTIMLARPHYASAPEVESVEAALTVLSA</sequence>
<keyword evidence="3 4" id="KW-0560">Oxidoreductase</keyword>
<comment type="caution">
    <text evidence="4">The sequence shown here is derived from an EMBL/GenBank/DDBJ whole genome shotgun (WGS) entry which is preliminary data.</text>
</comment>
<dbReference type="PANTHER" id="PTHR36925">
    <property type="entry name" value="COBALT-PRECORRIN-6A REDUCTASE"/>
    <property type="match status" value="1"/>
</dbReference>
<dbReference type="EMBL" id="JACYFU010000002">
    <property type="protein sequence ID" value="MBD8065541.1"/>
    <property type="molecule type" value="Genomic_DNA"/>
</dbReference>
<protein>
    <submittedName>
        <fullName evidence="4">Cobalt-precorrin-6A reductase</fullName>
        <ecNumber evidence="4">1.3.1.106</ecNumber>
    </submittedName>
</protein>
<dbReference type="InterPro" id="IPR003723">
    <property type="entry name" value="Precorrin-6x_reduct"/>
</dbReference>
<dbReference type="EC" id="1.3.1.106" evidence="4"/>
<dbReference type="RefSeq" id="WP_191774524.1">
    <property type="nucleotide sequence ID" value="NZ_JACYFU010000002.1"/>
</dbReference>
<name>A0A927FWZ0_9HYPH</name>
<evidence type="ECO:0000313" key="4">
    <source>
        <dbReference type="EMBL" id="MBD8065541.1"/>
    </source>
</evidence>
<organism evidence="4 5">
    <name type="scientific">Devosia oryzisoli</name>
    <dbReference type="NCBI Taxonomy" id="2774138"/>
    <lineage>
        <taxon>Bacteria</taxon>
        <taxon>Pseudomonadati</taxon>
        <taxon>Pseudomonadota</taxon>
        <taxon>Alphaproteobacteria</taxon>
        <taxon>Hyphomicrobiales</taxon>
        <taxon>Devosiaceae</taxon>
        <taxon>Devosia</taxon>
    </lineage>
</organism>
<evidence type="ECO:0000313" key="5">
    <source>
        <dbReference type="Proteomes" id="UP000654108"/>
    </source>
</evidence>
<dbReference type="Proteomes" id="UP000654108">
    <property type="component" value="Unassembled WGS sequence"/>
</dbReference>
<proteinExistence type="predicted"/>
<dbReference type="Pfam" id="PF02571">
    <property type="entry name" value="CbiJ"/>
    <property type="match status" value="1"/>
</dbReference>
<dbReference type="GO" id="GO:0016994">
    <property type="term" value="F:precorrin-6A reductase activity"/>
    <property type="evidence" value="ECO:0007669"/>
    <property type="project" value="InterPro"/>
</dbReference>
<dbReference type="PANTHER" id="PTHR36925:SF1">
    <property type="entry name" value="COBALT-PRECORRIN-6A REDUCTASE"/>
    <property type="match status" value="1"/>
</dbReference>
<comment type="pathway">
    <text evidence="1">Cofactor biosynthesis; adenosylcobalamin biosynthesis.</text>
</comment>